<gene>
    <name evidence="2" type="ORF">TSPGSL018_19820</name>
</gene>
<feature type="non-terminal residue" evidence="2">
    <location>
        <position position="66"/>
    </location>
</feature>
<evidence type="ECO:0000313" key="2">
    <source>
        <dbReference type="EMBL" id="JAC63764.1"/>
    </source>
</evidence>
<proteinExistence type="predicted"/>
<reference evidence="2" key="1">
    <citation type="submission" date="2014-05" db="EMBL/GenBank/DDBJ databases">
        <title>The transcriptome of the halophilic microalga Tetraselmis sp. GSL018 isolated from the Great Salt Lake, Utah.</title>
        <authorList>
            <person name="Jinkerson R.E."/>
            <person name="D'Adamo S."/>
            <person name="Posewitz M.C."/>
        </authorList>
    </citation>
    <scope>NUCLEOTIDE SEQUENCE</scope>
    <source>
        <strain evidence="2">GSL018</strain>
    </source>
</reference>
<name>A0A061QZ72_9CHLO</name>
<protein>
    <submittedName>
        <fullName evidence="2">Uncharacterized protein</fullName>
    </submittedName>
</protein>
<evidence type="ECO:0000256" key="1">
    <source>
        <dbReference type="SAM" id="MobiDB-lite"/>
    </source>
</evidence>
<dbReference type="AlphaFoldDB" id="A0A061QZ72"/>
<feature type="region of interest" description="Disordered" evidence="1">
    <location>
        <begin position="27"/>
        <end position="66"/>
    </location>
</feature>
<accession>A0A061QZ72</accession>
<sequence length="66" mass="7180">HVIDSRCEVADLQGECGESSAVAGRQVRRIGLSDDRKATVKSPSSPERGQPRHQGRTGQPVCRPRN</sequence>
<organism evidence="2">
    <name type="scientific">Tetraselmis sp. GSL018</name>
    <dbReference type="NCBI Taxonomy" id="582737"/>
    <lineage>
        <taxon>Eukaryota</taxon>
        <taxon>Viridiplantae</taxon>
        <taxon>Chlorophyta</taxon>
        <taxon>core chlorophytes</taxon>
        <taxon>Chlorodendrophyceae</taxon>
        <taxon>Chlorodendrales</taxon>
        <taxon>Chlorodendraceae</taxon>
        <taxon>Tetraselmis</taxon>
    </lineage>
</organism>
<dbReference type="EMBL" id="GBEZ01023105">
    <property type="protein sequence ID" value="JAC63764.1"/>
    <property type="molecule type" value="Transcribed_RNA"/>
</dbReference>
<feature type="non-terminal residue" evidence="2">
    <location>
        <position position="1"/>
    </location>
</feature>